<gene>
    <name evidence="1" type="ORF">S12H4_14470</name>
</gene>
<proteinExistence type="predicted"/>
<protein>
    <submittedName>
        <fullName evidence="1">Uncharacterized protein</fullName>
    </submittedName>
</protein>
<dbReference type="AlphaFoldDB" id="X1T3P6"/>
<comment type="caution">
    <text evidence="1">The sequence shown here is derived from an EMBL/GenBank/DDBJ whole genome shotgun (WGS) entry which is preliminary data.</text>
</comment>
<evidence type="ECO:0000313" key="1">
    <source>
        <dbReference type="EMBL" id="GAI82245.1"/>
    </source>
</evidence>
<sequence>MLFFPDCKVLDGYIKGGLQDYAWWDSEACRQLQGMVSIEQIAETDRLLSQRERQIIKPNSNKEMF</sequence>
<name>X1T3P6_9ZZZZ</name>
<organism evidence="1">
    <name type="scientific">marine sediment metagenome</name>
    <dbReference type="NCBI Taxonomy" id="412755"/>
    <lineage>
        <taxon>unclassified sequences</taxon>
        <taxon>metagenomes</taxon>
        <taxon>ecological metagenomes</taxon>
    </lineage>
</organism>
<dbReference type="EMBL" id="BARW01006900">
    <property type="protein sequence ID" value="GAI82245.1"/>
    <property type="molecule type" value="Genomic_DNA"/>
</dbReference>
<accession>X1T3P6</accession>
<reference evidence="1" key="1">
    <citation type="journal article" date="2014" name="Front. Microbiol.">
        <title>High frequency of phylogenetically diverse reductive dehalogenase-homologous genes in deep subseafloor sedimentary metagenomes.</title>
        <authorList>
            <person name="Kawai M."/>
            <person name="Futagami T."/>
            <person name="Toyoda A."/>
            <person name="Takaki Y."/>
            <person name="Nishi S."/>
            <person name="Hori S."/>
            <person name="Arai W."/>
            <person name="Tsubouchi T."/>
            <person name="Morono Y."/>
            <person name="Uchiyama I."/>
            <person name="Ito T."/>
            <person name="Fujiyama A."/>
            <person name="Inagaki F."/>
            <person name="Takami H."/>
        </authorList>
    </citation>
    <scope>NUCLEOTIDE SEQUENCE</scope>
    <source>
        <strain evidence="1">Expedition CK06-06</strain>
    </source>
</reference>